<sequence length="101" mass="11212">MKAEATKIEDFVNLLLVSARCIENLNFMSTALQPPTLPDHRSFRQACSLQVPQTTTTVILNGESERLDEITTIPKSNCQYESGGEKVRLPNPGRFQAFLGS</sequence>
<accession>A0ABP1S380</accession>
<proteinExistence type="predicted"/>
<gene>
    <name evidence="1" type="ORF">ODALV1_LOCUS29027</name>
</gene>
<evidence type="ECO:0000313" key="2">
    <source>
        <dbReference type="Proteomes" id="UP001642540"/>
    </source>
</evidence>
<protein>
    <submittedName>
        <fullName evidence="1">Uncharacterized protein</fullName>
    </submittedName>
</protein>
<evidence type="ECO:0000313" key="1">
    <source>
        <dbReference type="EMBL" id="CAL8142369.1"/>
    </source>
</evidence>
<name>A0ABP1S380_9HEXA</name>
<comment type="caution">
    <text evidence="1">The sequence shown here is derived from an EMBL/GenBank/DDBJ whole genome shotgun (WGS) entry which is preliminary data.</text>
</comment>
<keyword evidence="2" id="KW-1185">Reference proteome</keyword>
<reference evidence="1 2" key="1">
    <citation type="submission" date="2024-08" db="EMBL/GenBank/DDBJ databases">
        <authorList>
            <person name="Cucini C."/>
            <person name="Frati F."/>
        </authorList>
    </citation>
    <scope>NUCLEOTIDE SEQUENCE [LARGE SCALE GENOMIC DNA]</scope>
</reference>
<organism evidence="1 2">
    <name type="scientific">Orchesella dallaii</name>
    <dbReference type="NCBI Taxonomy" id="48710"/>
    <lineage>
        <taxon>Eukaryota</taxon>
        <taxon>Metazoa</taxon>
        <taxon>Ecdysozoa</taxon>
        <taxon>Arthropoda</taxon>
        <taxon>Hexapoda</taxon>
        <taxon>Collembola</taxon>
        <taxon>Entomobryomorpha</taxon>
        <taxon>Entomobryoidea</taxon>
        <taxon>Orchesellidae</taxon>
        <taxon>Orchesellinae</taxon>
        <taxon>Orchesella</taxon>
    </lineage>
</organism>
<dbReference type="EMBL" id="CAXLJM020000148">
    <property type="protein sequence ID" value="CAL8142369.1"/>
    <property type="molecule type" value="Genomic_DNA"/>
</dbReference>
<dbReference type="Proteomes" id="UP001642540">
    <property type="component" value="Unassembled WGS sequence"/>
</dbReference>